<dbReference type="EMBL" id="NCKU01000290">
    <property type="protein sequence ID" value="RWS16138.1"/>
    <property type="molecule type" value="Genomic_DNA"/>
</dbReference>
<dbReference type="EMBL" id="NCKU01000980">
    <property type="protein sequence ID" value="RWS13477.1"/>
    <property type="molecule type" value="Genomic_DNA"/>
</dbReference>
<name>A0A3S3PBE5_9ACAR</name>
<dbReference type="CDD" id="cd00112">
    <property type="entry name" value="LDLa"/>
    <property type="match status" value="1"/>
</dbReference>
<dbReference type="InterPro" id="IPR002172">
    <property type="entry name" value="LDrepeatLR_classA_rpt"/>
</dbReference>
<reference evidence="4" key="2">
    <citation type="submission" date="2018-11" db="EMBL/GenBank/DDBJ databases">
        <title>Trombidioid mite genomics.</title>
        <authorList>
            <person name="Dong X."/>
        </authorList>
    </citation>
    <scope>NUCLEOTIDE SEQUENCE</scope>
    <source>
        <strain evidence="4">UoL-WK</strain>
    </source>
</reference>
<dbReference type="InterPro" id="IPR023415">
    <property type="entry name" value="LDLR_class-A_CS"/>
</dbReference>
<dbReference type="InterPro" id="IPR036055">
    <property type="entry name" value="LDL_receptor-like_sf"/>
</dbReference>
<sequence length="105" mass="11958">MGVSRSELERTLNDLIRRGRIGNLQVSNEGTQIKYLGEQPAPSPQPTLESRLVCTPNQFECKYTRKCIEKSQLCDYNQDCDDRTDESECVMDERANANNKDATNI</sequence>
<evidence type="ECO:0000313" key="4">
    <source>
        <dbReference type="EMBL" id="RWS16138.1"/>
    </source>
</evidence>
<evidence type="ECO:0000256" key="2">
    <source>
        <dbReference type="PROSITE-ProRule" id="PRU00124"/>
    </source>
</evidence>
<dbReference type="Gene3D" id="4.10.400.10">
    <property type="entry name" value="Low-density Lipoprotein Receptor"/>
    <property type="match status" value="1"/>
</dbReference>
<gene>
    <name evidence="4" type="ORF">B4U79_17883</name>
    <name evidence="3" type="ORF">B4U79_17965</name>
</gene>
<proteinExistence type="predicted"/>
<organism evidence="4 5">
    <name type="scientific">Dinothrombium tinctorium</name>
    <dbReference type="NCBI Taxonomy" id="1965070"/>
    <lineage>
        <taxon>Eukaryota</taxon>
        <taxon>Metazoa</taxon>
        <taxon>Ecdysozoa</taxon>
        <taxon>Arthropoda</taxon>
        <taxon>Chelicerata</taxon>
        <taxon>Arachnida</taxon>
        <taxon>Acari</taxon>
        <taxon>Acariformes</taxon>
        <taxon>Trombidiformes</taxon>
        <taxon>Prostigmata</taxon>
        <taxon>Anystina</taxon>
        <taxon>Parasitengona</taxon>
        <taxon>Trombidioidea</taxon>
        <taxon>Trombidiidae</taxon>
        <taxon>Dinothrombium</taxon>
    </lineage>
</organism>
<feature type="disulfide bond" evidence="2">
    <location>
        <begin position="74"/>
        <end position="89"/>
    </location>
</feature>
<dbReference type="Proteomes" id="UP000285301">
    <property type="component" value="Unassembled WGS sequence"/>
</dbReference>
<dbReference type="Pfam" id="PF00057">
    <property type="entry name" value="Ldl_recept_a"/>
    <property type="match status" value="1"/>
</dbReference>
<accession>A0A3S3PBE5</accession>
<keyword evidence="1 2" id="KW-1015">Disulfide bond</keyword>
<dbReference type="SUPFAM" id="SSF57424">
    <property type="entry name" value="LDL receptor-like module"/>
    <property type="match status" value="1"/>
</dbReference>
<dbReference type="OrthoDB" id="2019384at2759"/>
<evidence type="ECO:0000256" key="1">
    <source>
        <dbReference type="ARBA" id="ARBA00023157"/>
    </source>
</evidence>
<dbReference type="SMART" id="SM00192">
    <property type="entry name" value="LDLa"/>
    <property type="match status" value="1"/>
</dbReference>
<comment type="caution">
    <text evidence="2">Lacks conserved residue(s) required for the propagation of feature annotation.</text>
</comment>
<keyword evidence="5" id="KW-1185">Reference proteome</keyword>
<dbReference type="PROSITE" id="PS01209">
    <property type="entry name" value="LDLRA_1"/>
    <property type="match status" value="1"/>
</dbReference>
<reference evidence="4 5" key="1">
    <citation type="journal article" date="2018" name="Gigascience">
        <title>Genomes of trombidid mites reveal novel predicted allergens and laterally-transferred genes associated with secondary metabolism.</title>
        <authorList>
            <person name="Dong X."/>
            <person name="Chaisiri K."/>
            <person name="Xia D."/>
            <person name="Armstrong S.D."/>
            <person name="Fang Y."/>
            <person name="Donnelly M.J."/>
            <person name="Kadowaki T."/>
            <person name="McGarry J.W."/>
            <person name="Darby A.C."/>
            <person name="Makepeace B.L."/>
        </authorList>
    </citation>
    <scope>NUCLEOTIDE SEQUENCE [LARGE SCALE GENOMIC DNA]</scope>
    <source>
        <strain evidence="4">UoL-WK</strain>
    </source>
</reference>
<evidence type="ECO:0000313" key="5">
    <source>
        <dbReference type="Proteomes" id="UP000285301"/>
    </source>
</evidence>
<dbReference type="PROSITE" id="PS50068">
    <property type="entry name" value="LDLRA_2"/>
    <property type="match status" value="1"/>
</dbReference>
<protein>
    <submittedName>
        <fullName evidence="4">Uncharacterized protein</fullName>
    </submittedName>
</protein>
<comment type="caution">
    <text evidence="4">The sequence shown here is derived from an EMBL/GenBank/DDBJ whole genome shotgun (WGS) entry which is preliminary data.</text>
</comment>
<evidence type="ECO:0000313" key="3">
    <source>
        <dbReference type="EMBL" id="RWS13477.1"/>
    </source>
</evidence>
<dbReference type="AlphaFoldDB" id="A0A3S3PBE5"/>